<keyword evidence="2" id="KW-0255">Endonuclease</keyword>
<evidence type="ECO:0000256" key="1">
    <source>
        <dbReference type="SAM" id="Phobius"/>
    </source>
</evidence>
<proteinExistence type="predicted"/>
<keyword evidence="2" id="KW-0540">Nuclease</keyword>
<organism evidence="2">
    <name type="scientific">Pithovirus LCPAC403</name>
    <dbReference type="NCBI Taxonomy" id="2506596"/>
    <lineage>
        <taxon>Viruses</taxon>
        <taxon>Pithoviruses</taxon>
    </lineage>
</organism>
<protein>
    <submittedName>
        <fullName evidence="2">Restriction endonuclease</fullName>
    </submittedName>
</protein>
<keyword evidence="2" id="KW-0378">Hydrolase</keyword>
<dbReference type="Gene3D" id="3.40.960.10">
    <property type="entry name" value="VSR Endonuclease"/>
    <property type="match status" value="1"/>
</dbReference>
<dbReference type="EMBL" id="MK500593">
    <property type="protein sequence ID" value="QBK93280.1"/>
    <property type="molecule type" value="Genomic_DNA"/>
</dbReference>
<feature type="transmembrane region" description="Helical" evidence="1">
    <location>
        <begin position="9"/>
        <end position="27"/>
    </location>
</feature>
<sequence>MRGFISKHINIIIVILIIILFLVWIIYGGNKTCEFVGLEICSKDEPNKCIEVCDTFTLSSERCFIPNKERTNGKKRSKGEAECIKVMEELFNKEFDTVRPDFLKSPETGRNLELDCYNEELKLAVEYNGRQHYSFPSFPNFTEEQFKEQIRRDAWKLDTCDTVGIYLITVPYTVKLEDIKQFIIDRLPYTLRPTLRK</sequence>
<dbReference type="GO" id="GO:0004519">
    <property type="term" value="F:endonuclease activity"/>
    <property type="evidence" value="ECO:0007669"/>
    <property type="project" value="UniProtKB-KW"/>
</dbReference>
<keyword evidence="1" id="KW-0472">Membrane</keyword>
<accession>A0A481ZDQ1</accession>
<name>A0A481ZDQ1_9VIRU</name>
<reference evidence="2" key="1">
    <citation type="journal article" date="2019" name="MBio">
        <title>Virus Genomes from Deep Sea Sediments Expand the Ocean Megavirome and Support Independent Origins of Viral Gigantism.</title>
        <authorList>
            <person name="Backstrom D."/>
            <person name="Yutin N."/>
            <person name="Jorgensen S.L."/>
            <person name="Dharamshi J."/>
            <person name="Homa F."/>
            <person name="Zaremba-Niedwiedzka K."/>
            <person name="Spang A."/>
            <person name="Wolf Y.I."/>
            <person name="Koonin E.V."/>
            <person name="Ettema T.J."/>
        </authorList>
    </citation>
    <scope>NUCLEOTIDE SEQUENCE</scope>
</reference>
<gene>
    <name evidence="2" type="ORF">LCPAC403_04140</name>
</gene>
<evidence type="ECO:0000313" key="2">
    <source>
        <dbReference type="EMBL" id="QBK93280.1"/>
    </source>
</evidence>
<keyword evidence="1" id="KW-1133">Transmembrane helix</keyword>
<keyword evidence="1" id="KW-0812">Transmembrane</keyword>